<reference evidence="1" key="1">
    <citation type="submission" date="2019-08" db="EMBL/GenBank/DDBJ databases">
        <title>The genome of the North American firefly Photinus pyralis.</title>
        <authorList>
            <consortium name="Photinus pyralis genome working group"/>
            <person name="Fallon T.R."/>
            <person name="Sander Lower S.E."/>
            <person name="Weng J.-K."/>
        </authorList>
    </citation>
    <scope>NUCLEOTIDE SEQUENCE</scope>
    <source>
        <strain evidence="1">TRF0915ILg1</strain>
        <tissue evidence="1">Whole body</tissue>
    </source>
</reference>
<gene>
    <name evidence="1" type="ORF">ILUMI_03035</name>
</gene>
<accession>A0A8K0GFX0</accession>
<dbReference type="AlphaFoldDB" id="A0A8K0GFX0"/>
<comment type="caution">
    <text evidence="1">The sequence shown here is derived from an EMBL/GenBank/DDBJ whole genome shotgun (WGS) entry which is preliminary data.</text>
</comment>
<feature type="non-terminal residue" evidence="1">
    <location>
        <position position="1"/>
    </location>
</feature>
<evidence type="ECO:0000313" key="2">
    <source>
        <dbReference type="Proteomes" id="UP000801492"/>
    </source>
</evidence>
<sequence>EDEGHDESFSSSVHYADFRLCGEAISVLETLKYVREVCFRAIHIIHALRKKIATP</sequence>
<organism evidence="1 2">
    <name type="scientific">Ignelater luminosus</name>
    <name type="common">Cucubano</name>
    <name type="synonym">Pyrophorus luminosus</name>
    <dbReference type="NCBI Taxonomy" id="2038154"/>
    <lineage>
        <taxon>Eukaryota</taxon>
        <taxon>Metazoa</taxon>
        <taxon>Ecdysozoa</taxon>
        <taxon>Arthropoda</taxon>
        <taxon>Hexapoda</taxon>
        <taxon>Insecta</taxon>
        <taxon>Pterygota</taxon>
        <taxon>Neoptera</taxon>
        <taxon>Endopterygota</taxon>
        <taxon>Coleoptera</taxon>
        <taxon>Polyphaga</taxon>
        <taxon>Elateriformia</taxon>
        <taxon>Elateroidea</taxon>
        <taxon>Elateridae</taxon>
        <taxon>Agrypninae</taxon>
        <taxon>Pyrophorini</taxon>
        <taxon>Ignelater</taxon>
    </lineage>
</organism>
<protein>
    <submittedName>
        <fullName evidence="1">Uncharacterized protein</fullName>
    </submittedName>
</protein>
<proteinExistence type="predicted"/>
<keyword evidence="2" id="KW-1185">Reference proteome</keyword>
<dbReference type="EMBL" id="VTPC01001096">
    <property type="protein sequence ID" value="KAF2903150.1"/>
    <property type="molecule type" value="Genomic_DNA"/>
</dbReference>
<name>A0A8K0GFX0_IGNLU</name>
<dbReference type="Proteomes" id="UP000801492">
    <property type="component" value="Unassembled WGS sequence"/>
</dbReference>
<evidence type="ECO:0000313" key="1">
    <source>
        <dbReference type="EMBL" id="KAF2903150.1"/>
    </source>
</evidence>